<comment type="caution">
    <text evidence="7">The sequence shown here is derived from an EMBL/GenBank/DDBJ whole genome shotgun (WGS) entry which is preliminary data.</text>
</comment>
<protein>
    <submittedName>
        <fullName evidence="7">O-antigen ligase family protein</fullName>
    </submittedName>
</protein>
<keyword evidence="8" id="KW-1185">Reference proteome</keyword>
<keyword evidence="7" id="KW-0436">Ligase</keyword>
<evidence type="ECO:0000259" key="6">
    <source>
        <dbReference type="Pfam" id="PF04932"/>
    </source>
</evidence>
<feature type="transmembrane region" description="Helical" evidence="5">
    <location>
        <begin position="130"/>
        <end position="148"/>
    </location>
</feature>
<dbReference type="InterPro" id="IPR007016">
    <property type="entry name" value="O-antigen_ligase-rel_domated"/>
</dbReference>
<evidence type="ECO:0000256" key="4">
    <source>
        <dbReference type="ARBA" id="ARBA00023136"/>
    </source>
</evidence>
<dbReference type="RefSeq" id="WP_338436613.1">
    <property type="nucleotide sequence ID" value="NZ_JAUYVH010000004.1"/>
</dbReference>
<organism evidence="7 8">
    <name type="scientific">Keguizhuia sedimenti</name>
    <dbReference type="NCBI Taxonomy" id="3064264"/>
    <lineage>
        <taxon>Bacteria</taxon>
        <taxon>Pseudomonadati</taxon>
        <taxon>Pseudomonadota</taxon>
        <taxon>Betaproteobacteria</taxon>
        <taxon>Burkholderiales</taxon>
        <taxon>Oxalobacteraceae</taxon>
        <taxon>Keguizhuia</taxon>
    </lineage>
</organism>
<name>A0ABU1BNU7_9BURK</name>
<dbReference type="GO" id="GO:0016874">
    <property type="term" value="F:ligase activity"/>
    <property type="evidence" value="ECO:0007669"/>
    <property type="project" value="UniProtKB-KW"/>
</dbReference>
<dbReference type="Pfam" id="PF04932">
    <property type="entry name" value="Wzy_C"/>
    <property type="match status" value="1"/>
</dbReference>
<feature type="transmembrane region" description="Helical" evidence="5">
    <location>
        <begin position="371"/>
        <end position="395"/>
    </location>
</feature>
<gene>
    <name evidence="7" type="ORF">Q8A64_09710</name>
</gene>
<feature type="transmembrane region" description="Helical" evidence="5">
    <location>
        <begin position="254"/>
        <end position="269"/>
    </location>
</feature>
<proteinExistence type="predicted"/>
<feature type="transmembrane region" description="Helical" evidence="5">
    <location>
        <begin position="198"/>
        <end position="220"/>
    </location>
</feature>
<feature type="transmembrane region" description="Helical" evidence="5">
    <location>
        <begin position="30"/>
        <end position="50"/>
    </location>
</feature>
<dbReference type="EMBL" id="JAUYVH010000004">
    <property type="protein sequence ID" value="MDQ9170683.1"/>
    <property type="molecule type" value="Genomic_DNA"/>
</dbReference>
<reference evidence="7 8" key="1">
    <citation type="submission" date="2023-08" db="EMBL/GenBank/DDBJ databases">
        <title>Oxalobacteraceae gen .nov., isolated from river sludge outside the plant.</title>
        <authorList>
            <person name="Zhao S.Y."/>
        </authorList>
    </citation>
    <scope>NUCLEOTIDE SEQUENCE [LARGE SCALE GENOMIC DNA]</scope>
    <source>
        <strain evidence="7 8">R-40</strain>
    </source>
</reference>
<feature type="domain" description="O-antigen ligase-related" evidence="6">
    <location>
        <begin position="238"/>
        <end position="384"/>
    </location>
</feature>
<keyword evidence="2 5" id="KW-0812">Transmembrane</keyword>
<feature type="transmembrane region" description="Helical" evidence="5">
    <location>
        <begin position="276"/>
        <end position="293"/>
    </location>
</feature>
<evidence type="ECO:0000256" key="2">
    <source>
        <dbReference type="ARBA" id="ARBA00022692"/>
    </source>
</evidence>
<evidence type="ECO:0000313" key="7">
    <source>
        <dbReference type="EMBL" id="MDQ9170683.1"/>
    </source>
</evidence>
<accession>A0ABU1BNU7</accession>
<keyword evidence="4 5" id="KW-0472">Membrane</keyword>
<keyword evidence="3 5" id="KW-1133">Transmembrane helix</keyword>
<dbReference type="Proteomes" id="UP001225596">
    <property type="component" value="Unassembled WGS sequence"/>
</dbReference>
<evidence type="ECO:0000256" key="3">
    <source>
        <dbReference type="ARBA" id="ARBA00022989"/>
    </source>
</evidence>
<sequence>MNATEVFSTLTIALLIVPLVLAVSLKEPKLVVYGFLVAILMFRYSTWGELQPTETIYARGVGIFHFSLVNLALFVAGIATLMRKLANPLNPHLAAPLAPYFFSFVFMMLAHIALGSIAGIDLERILEYEGLINIFNMFIFMYMVVLAFNSEKDKRDLLLVFLALAGIRSLFGLVRYFVFDGDTANPYRNLEGMDIKIFFFDIADNFVAAVAAFCAAWLLLSPSVRLSMTKRLFLYGYLALEIAAIALSFRRSSLIGLALTFGWLIFLLPSRKRIPLLILGAAVMASTIVVFFQERLQYAGATDIVSSLIYDITSNNTGDVDRFYELRAAAASLDGNWLFGLGSWGRFTGDQELLAFHMGKFMFVHSGFGHIILKSGIAGLLIFCGLLFSYIMFYLRHRKHLVGNSRLLADAGFAGFLFWTPTLLIGTPIIEFRTMLLIGLCLAMPYVAAGVSARKYYVSYPHYAAA</sequence>
<feature type="transmembrane region" description="Helical" evidence="5">
    <location>
        <begin position="436"/>
        <end position="453"/>
    </location>
</feature>
<feature type="transmembrane region" description="Helical" evidence="5">
    <location>
        <begin position="407"/>
        <end position="430"/>
    </location>
</feature>
<evidence type="ECO:0000256" key="1">
    <source>
        <dbReference type="ARBA" id="ARBA00004141"/>
    </source>
</evidence>
<comment type="subcellular location">
    <subcellularLocation>
        <location evidence="1">Membrane</location>
        <topology evidence="1">Multi-pass membrane protein</topology>
    </subcellularLocation>
</comment>
<feature type="transmembrane region" description="Helical" evidence="5">
    <location>
        <begin position="6"/>
        <end position="23"/>
    </location>
</feature>
<evidence type="ECO:0000313" key="8">
    <source>
        <dbReference type="Proteomes" id="UP001225596"/>
    </source>
</evidence>
<feature type="transmembrane region" description="Helical" evidence="5">
    <location>
        <begin position="232"/>
        <end position="248"/>
    </location>
</feature>
<feature type="transmembrane region" description="Helical" evidence="5">
    <location>
        <begin position="157"/>
        <end position="178"/>
    </location>
</feature>
<feature type="transmembrane region" description="Helical" evidence="5">
    <location>
        <begin position="93"/>
        <end position="118"/>
    </location>
</feature>
<feature type="transmembrane region" description="Helical" evidence="5">
    <location>
        <begin position="56"/>
        <end position="81"/>
    </location>
</feature>
<evidence type="ECO:0000256" key="5">
    <source>
        <dbReference type="SAM" id="Phobius"/>
    </source>
</evidence>